<evidence type="ECO:0000313" key="1">
    <source>
        <dbReference type="EMBL" id="MBG9377262.1"/>
    </source>
</evidence>
<sequence length="572" mass="66564">MNAVKKSSPDSAKESNVLNARSELQFLPYQGKIIRNIYINTYGFERNFADTSKPVDYYGTRLLNRLHHDTRDWVIRNNLFIKESTAIDPYRMADNERHLRSLEFIQDVRIFVRRIPHQKDSVDVYVITKDFFSLTGELNDLSTGKVKARIADANVAGMGQRVQFTALWSKDRRPGFGYEVLYRKNNIANTFINATAILSKIKPDLSQGLESENAWLFNIERPLVSQYSHMAGAVTVGHNQSENAYQRPDSSFYGYTYNVYDAWLGYNLGIKTYPKNKAYTNRFFLSGRYFNYNFDQRPLPVWQKYNFRYDNRQAMLAQFTFFRQNFYKANYIFGFGTTEDIPYGYNIAFTAGWYKQNDLTRPYVGIDANRYIASDRGFFTQYFLRTGGFLNGGRMQDASVLAGGSMFSPLFNFRHMKIRQYVRLSYTKQINRVGLDPLTINNPFGLRYFGSDSARGDQRISFHSETFFFLNTKIFGFKLSPFAFADAAALTPEKQNFAKTDLYYGLGSGMRIRNENLVFNTVEFRLAYFPRKINEEAFRITIAANIRFRYNNSYVKAPDIIQLNNDDINNIF</sequence>
<reference evidence="1" key="1">
    <citation type="submission" date="2020-11" db="EMBL/GenBank/DDBJ databases">
        <title>Bacterial whole genome sequence for Panacibacter sp. DH6.</title>
        <authorList>
            <person name="Le V."/>
            <person name="Ko S."/>
            <person name="Ahn C.-Y."/>
            <person name="Oh H.-M."/>
        </authorList>
    </citation>
    <scope>NUCLEOTIDE SEQUENCE</scope>
    <source>
        <strain evidence="1">DH6</strain>
    </source>
</reference>
<organism evidence="1 2">
    <name type="scientific">Panacibacter microcysteis</name>
    <dbReference type="NCBI Taxonomy" id="2793269"/>
    <lineage>
        <taxon>Bacteria</taxon>
        <taxon>Pseudomonadati</taxon>
        <taxon>Bacteroidota</taxon>
        <taxon>Chitinophagia</taxon>
        <taxon>Chitinophagales</taxon>
        <taxon>Chitinophagaceae</taxon>
        <taxon>Panacibacter</taxon>
    </lineage>
</organism>
<protein>
    <submittedName>
        <fullName evidence="1">Uncharacterized protein</fullName>
    </submittedName>
</protein>
<dbReference type="Proteomes" id="UP000628448">
    <property type="component" value="Unassembled WGS sequence"/>
</dbReference>
<dbReference type="AlphaFoldDB" id="A0A931GYQ7"/>
<keyword evidence="2" id="KW-1185">Reference proteome</keyword>
<proteinExistence type="predicted"/>
<name>A0A931GYQ7_9BACT</name>
<comment type="caution">
    <text evidence="1">The sequence shown here is derived from an EMBL/GenBank/DDBJ whole genome shotgun (WGS) entry which is preliminary data.</text>
</comment>
<accession>A0A931GYQ7</accession>
<dbReference type="EMBL" id="JADWYR010000002">
    <property type="protein sequence ID" value="MBG9377262.1"/>
    <property type="molecule type" value="Genomic_DNA"/>
</dbReference>
<dbReference type="Gene3D" id="3.10.20.310">
    <property type="entry name" value="membrane protein fhac"/>
    <property type="match status" value="1"/>
</dbReference>
<gene>
    <name evidence="1" type="ORF">I5907_13555</name>
</gene>
<evidence type="ECO:0000313" key="2">
    <source>
        <dbReference type="Proteomes" id="UP000628448"/>
    </source>
</evidence>